<evidence type="ECO:0000259" key="28">
    <source>
        <dbReference type="PROSITE" id="PS51285"/>
    </source>
</evidence>
<evidence type="ECO:0000256" key="26">
    <source>
        <dbReference type="SAM" id="MobiDB-lite"/>
    </source>
</evidence>
<evidence type="ECO:0000256" key="12">
    <source>
        <dbReference type="ARBA" id="ARBA00022771"/>
    </source>
</evidence>
<evidence type="ECO:0000256" key="22">
    <source>
        <dbReference type="ARBA" id="ARBA00079005"/>
    </source>
</evidence>
<feature type="coiled-coil region" evidence="25">
    <location>
        <begin position="455"/>
        <end position="570"/>
    </location>
</feature>
<dbReference type="InterPro" id="IPR011009">
    <property type="entry name" value="Kinase-like_dom_sf"/>
</dbReference>
<dbReference type="GO" id="GO:0031267">
    <property type="term" value="F:small GTPase binding"/>
    <property type="evidence" value="ECO:0007669"/>
    <property type="project" value="InterPro"/>
</dbReference>
<feature type="compositionally biased region" description="Basic residues" evidence="26">
    <location>
        <begin position="790"/>
        <end position="800"/>
    </location>
</feature>
<reference evidence="30" key="1">
    <citation type="submission" date="2018-10" db="EMBL/GenBank/DDBJ databases">
        <title>Transcriptome assembly of Aceria tosichella (Wheat curl mite) Type 2.</title>
        <authorList>
            <person name="Scully E.D."/>
            <person name="Geib S.M."/>
            <person name="Palmer N.A."/>
            <person name="Gupta A.K."/>
            <person name="Sarath G."/>
            <person name="Tatineni S."/>
        </authorList>
    </citation>
    <scope>NUCLEOTIDE SEQUENCE</scope>
    <source>
        <strain evidence="30">LincolnNE</strain>
    </source>
</reference>
<keyword evidence="15" id="KW-0067">ATP-binding</keyword>
<dbReference type="PROSITE" id="PS50011">
    <property type="entry name" value="PROTEIN_KINASE_DOM"/>
    <property type="match status" value="1"/>
</dbReference>
<dbReference type="GO" id="GO:0008270">
    <property type="term" value="F:zinc ion binding"/>
    <property type="evidence" value="ECO:0007669"/>
    <property type="project" value="UniProtKB-KW"/>
</dbReference>
<evidence type="ECO:0000256" key="14">
    <source>
        <dbReference type="ARBA" id="ARBA00022833"/>
    </source>
</evidence>
<accession>A0A6G1SNS5</accession>
<dbReference type="Pfam" id="PF00069">
    <property type="entry name" value="Pkinase"/>
    <property type="match status" value="1"/>
</dbReference>
<dbReference type="GO" id="GO:0048598">
    <property type="term" value="P:embryonic morphogenesis"/>
    <property type="evidence" value="ECO:0007669"/>
    <property type="project" value="TreeGrafter"/>
</dbReference>
<keyword evidence="13 30" id="KW-0418">Kinase</keyword>
<evidence type="ECO:0000256" key="17">
    <source>
        <dbReference type="ARBA" id="ARBA00023054"/>
    </source>
</evidence>
<evidence type="ECO:0000256" key="24">
    <source>
        <dbReference type="PROSITE-ProRule" id="PRU01206"/>
    </source>
</evidence>
<evidence type="ECO:0000256" key="21">
    <source>
        <dbReference type="ARBA" id="ARBA00068946"/>
    </source>
</evidence>
<proteinExistence type="inferred from homology"/>
<comment type="function">
    <text evidence="19">Negatively regulates mel-11 to relieve the inhibition of mlc-4, allowing contraction of the circumferentially oriented microfilaments in epidermal cells and thereby regulating myosin II contractility during spermathecal contraction, cleavage furrow contraction in early embryos, and embryonic elongation and morphogenesis. Required for P-cell migration. May also play a role in oocyte cellularization.</text>
</comment>
<evidence type="ECO:0000256" key="2">
    <source>
        <dbReference type="ARBA" id="ARBA00004245"/>
    </source>
</evidence>
<keyword evidence="8" id="KW-0597">Phosphoprotein</keyword>
<evidence type="ECO:0000313" key="30">
    <source>
        <dbReference type="EMBL" id="MDE51632.1"/>
    </source>
</evidence>
<dbReference type="SMART" id="SM00133">
    <property type="entry name" value="S_TK_X"/>
    <property type="match status" value="1"/>
</dbReference>
<comment type="similarity">
    <text evidence="4">Belongs to the protein kinase superfamily. AGC Ser/Thr protein kinase family.</text>
</comment>
<evidence type="ECO:0000256" key="16">
    <source>
        <dbReference type="ARBA" id="ARBA00022842"/>
    </source>
</evidence>
<sequence>MTSKVVASGLEVLEEKIMDKTGELTIDCLLDCIQALVTDCNHPALKRLKNIDLFLQRYEKLSTFIINNRLKPADFDVIKTIGRGAFGKVDLVRHKNSKQVYAMKLLSKSEMIKRSESAFYWEERFIMAHAATDWIVKLHFAFQDERYLYMVMDYMPGGDLVNLMSNFDVPEKWAKFYCAEIVLAVDSIHKMGFVHRDVKPDNMLLDRNGHVRLADFGTCMRMDPKNLVWCETAVGTPDYISPEVLESQSSGTNQRKPYTNLCDWWSVGVVLYEMIVGDTPFYADSLIGTYGKIMDHKNSLQFDPEATISKDAKDLIRSFLTDQTERLGKNGVDEIKEHPFFKNESWTFDNIHTSVPPVIPDLKSDDDTSNFDDIEDNDGNMEDNCFPIPKAFAGDQLPFVGFTYSSREQYFSDRTKKFMENNSVDTEVEKERELKLLQDEISGLKSICDGKDKSLNLLQEQKLSLTQQYNDLTNDMNSKIDSLKKELEASNERFESLQRQLNQEKSLKLQAVNRLAEIMCRTKIDQLELETEQNFASLYKNQLEEMKEEMEERQKELNQYKHNLELTMSRLHSEIASRKMIEEKLVEFEKVRDSKDHEINDLKSVCDGKDKTISMLRQQEQSLSRQLNDMSIDMNNRMESVKNELDGNNERFELLQRQLNQEKLLKLQAVNKLAEIMYRKDPKKSSKENSYELRKREKECRKLQQNLTTERERFDQTVARLQKNLSETQAALHEEGQAKLRLEMEVEELKKKVQQHAAGSTEPGAVQNTPAVDLNTSHGGDANKPVDKPKNRRQRWLRLQ</sequence>
<keyword evidence="9" id="KW-0808">Transferase</keyword>
<feature type="region of interest" description="Disordered" evidence="26">
    <location>
        <begin position="751"/>
        <end position="800"/>
    </location>
</feature>
<dbReference type="GO" id="GO:0030866">
    <property type="term" value="P:cortical actin cytoskeleton organization"/>
    <property type="evidence" value="ECO:0007669"/>
    <property type="project" value="TreeGrafter"/>
</dbReference>
<keyword evidence="6" id="KW-0963">Cytoplasm</keyword>
<dbReference type="InterPro" id="IPR050839">
    <property type="entry name" value="Rho-assoc_Ser/Thr_Kinase"/>
</dbReference>
<evidence type="ECO:0000256" key="3">
    <source>
        <dbReference type="ARBA" id="ARBA00004626"/>
    </source>
</evidence>
<keyword evidence="18" id="KW-0206">Cytoskeleton</keyword>
<evidence type="ECO:0000256" key="1">
    <source>
        <dbReference type="ARBA" id="ARBA00001946"/>
    </source>
</evidence>
<comment type="subcellular location">
    <subcellularLocation>
        <location evidence="3">Cleavage furrow</location>
    </subcellularLocation>
    <subcellularLocation>
        <location evidence="2">Cytoplasm</location>
        <location evidence="2">Cytoskeleton</location>
    </subcellularLocation>
</comment>
<dbReference type="GO" id="GO:1901888">
    <property type="term" value="P:regulation of cell junction assembly"/>
    <property type="evidence" value="ECO:0007669"/>
    <property type="project" value="TreeGrafter"/>
</dbReference>
<evidence type="ECO:0000256" key="15">
    <source>
        <dbReference type="ARBA" id="ARBA00022840"/>
    </source>
</evidence>
<evidence type="ECO:0000256" key="13">
    <source>
        <dbReference type="ARBA" id="ARBA00022777"/>
    </source>
</evidence>
<keyword evidence="17 24" id="KW-0175">Coiled coil</keyword>
<dbReference type="FunFam" id="1.10.510.10:FF:000047">
    <property type="entry name" value="Rho-associated protein kinase 1"/>
    <property type="match status" value="1"/>
</dbReference>
<dbReference type="InterPro" id="IPR008271">
    <property type="entry name" value="Ser/Thr_kinase_AS"/>
</dbReference>
<dbReference type="SUPFAM" id="SSF57997">
    <property type="entry name" value="Tropomyosin"/>
    <property type="match status" value="1"/>
</dbReference>
<dbReference type="Gene3D" id="3.30.200.20">
    <property type="entry name" value="Phosphorylase Kinase, domain 1"/>
    <property type="match status" value="1"/>
</dbReference>
<evidence type="ECO:0000256" key="5">
    <source>
        <dbReference type="ARBA" id="ARBA00012513"/>
    </source>
</evidence>
<evidence type="ECO:0000256" key="9">
    <source>
        <dbReference type="ARBA" id="ARBA00022679"/>
    </source>
</evidence>
<gene>
    <name evidence="30" type="primary">ROCK2</name>
    <name evidence="30" type="ORF">g.15107</name>
</gene>
<keyword evidence="7" id="KW-0723">Serine/threonine-protein kinase</keyword>
<dbReference type="InterPro" id="IPR015008">
    <property type="entry name" value="ROCK_Rho-bd_dom"/>
</dbReference>
<evidence type="ECO:0000259" key="27">
    <source>
        <dbReference type="PROSITE" id="PS50011"/>
    </source>
</evidence>
<dbReference type="GO" id="GO:0031032">
    <property type="term" value="P:actomyosin structure organization"/>
    <property type="evidence" value="ECO:0007669"/>
    <property type="project" value="TreeGrafter"/>
</dbReference>
<dbReference type="EMBL" id="GGYP01006861">
    <property type="protein sequence ID" value="MDE51632.1"/>
    <property type="molecule type" value="Transcribed_RNA"/>
</dbReference>
<dbReference type="EC" id="2.7.11.1" evidence="5"/>
<dbReference type="PROSITE" id="PS00108">
    <property type="entry name" value="PROTEIN_KINASE_ST"/>
    <property type="match status" value="1"/>
</dbReference>
<comment type="subunit">
    <text evidence="20">Interacts with rho-1.</text>
</comment>
<keyword evidence="11" id="KW-0547">Nucleotide-binding</keyword>
<evidence type="ECO:0000256" key="20">
    <source>
        <dbReference type="ARBA" id="ARBA00065158"/>
    </source>
</evidence>
<comment type="cofactor">
    <cofactor evidence="1">
        <name>Mg(2+)</name>
        <dbReference type="ChEBI" id="CHEBI:18420"/>
    </cofactor>
</comment>
<evidence type="ECO:0000256" key="18">
    <source>
        <dbReference type="ARBA" id="ARBA00023212"/>
    </source>
</evidence>
<evidence type="ECO:0000256" key="8">
    <source>
        <dbReference type="ARBA" id="ARBA00022553"/>
    </source>
</evidence>
<name>A0A6G1SNS5_9ACAR</name>
<evidence type="ECO:0000256" key="7">
    <source>
        <dbReference type="ARBA" id="ARBA00022527"/>
    </source>
</evidence>
<evidence type="ECO:0000256" key="4">
    <source>
        <dbReference type="ARBA" id="ARBA00009903"/>
    </source>
</evidence>
<dbReference type="Pfam" id="PF08912">
    <property type="entry name" value="Rho_Binding"/>
    <property type="match status" value="2"/>
</dbReference>
<keyword evidence="10" id="KW-0479">Metal-binding</keyword>
<dbReference type="FunFam" id="3.30.200.20:FF:000072">
    <property type="entry name" value="Rho-associated protein kinase 2"/>
    <property type="match status" value="1"/>
</dbReference>
<dbReference type="SMART" id="SM00220">
    <property type="entry name" value="S_TKc"/>
    <property type="match status" value="1"/>
</dbReference>
<evidence type="ECO:0000259" key="29">
    <source>
        <dbReference type="PROSITE" id="PS51859"/>
    </source>
</evidence>
<evidence type="ECO:0000256" key="6">
    <source>
        <dbReference type="ARBA" id="ARBA00022490"/>
    </source>
</evidence>
<dbReference type="PROSITE" id="PS51285">
    <property type="entry name" value="AGC_KINASE_CTER"/>
    <property type="match status" value="1"/>
</dbReference>
<feature type="domain" description="AGC-kinase C-terminal" evidence="28">
    <location>
        <begin position="342"/>
        <end position="414"/>
    </location>
</feature>
<dbReference type="GO" id="GO:0005524">
    <property type="term" value="F:ATP binding"/>
    <property type="evidence" value="ECO:0007669"/>
    <property type="project" value="UniProtKB-KW"/>
</dbReference>
<dbReference type="GO" id="GO:0005737">
    <property type="term" value="C:cytoplasm"/>
    <property type="evidence" value="ECO:0007669"/>
    <property type="project" value="TreeGrafter"/>
</dbReference>
<keyword evidence="16" id="KW-0460">Magnesium</keyword>
<feature type="compositionally biased region" description="Polar residues" evidence="26">
    <location>
        <begin position="766"/>
        <end position="778"/>
    </location>
</feature>
<dbReference type="Gene3D" id="1.10.510.10">
    <property type="entry name" value="Transferase(Phosphotransferase) domain 1"/>
    <property type="match status" value="1"/>
</dbReference>
<organism evidence="30">
    <name type="scientific">Aceria tosichella</name>
    <name type="common">wheat curl mite</name>
    <dbReference type="NCBI Taxonomy" id="561515"/>
    <lineage>
        <taxon>Eukaryota</taxon>
        <taxon>Metazoa</taxon>
        <taxon>Ecdysozoa</taxon>
        <taxon>Arthropoda</taxon>
        <taxon>Chelicerata</taxon>
        <taxon>Arachnida</taxon>
        <taxon>Acari</taxon>
        <taxon>Acariformes</taxon>
        <taxon>Trombidiformes</taxon>
        <taxon>Prostigmata</taxon>
        <taxon>Eupodina</taxon>
        <taxon>Eriophyoidea</taxon>
        <taxon>Eriophyidae</taxon>
        <taxon>Eriophyinae</taxon>
        <taxon>Aceriini</taxon>
        <taxon>Aceria</taxon>
    </lineage>
</organism>
<protein>
    <recommendedName>
        <fullName evidence="21">Rho-associated protein kinase let-502</fullName>
        <ecNumber evidence="5">2.7.11.1</ecNumber>
    </recommendedName>
    <alternativeName>
        <fullName evidence="22">Lethal protein 502</fullName>
    </alternativeName>
    <alternativeName>
        <fullName evidence="23">Rho-binding kinase let-502</fullName>
    </alternativeName>
</protein>
<dbReference type="InterPro" id="IPR000961">
    <property type="entry name" value="AGC-kinase_C"/>
</dbReference>
<evidence type="ECO:0000256" key="11">
    <source>
        <dbReference type="ARBA" id="ARBA00022741"/>
    </source>
</evidence>
<evidence type="ECO:0000256" key="23">
    <source>
        <dbReference type="ARBA" id="ARBA00082807"/>
    </source>
</evidence>
<dbReference type="PROSITE" id="PS51859">
    <property type="entry name" value="RHO_BD"/>
    <property type="match status" value="2"/>
</dbReference>
<dbReference type="SUPFAM" id="SSF103652">
    <property type="entry name" value="G protein-binding domain"/>
    <property type="match status" value="2"/>
</dbReference>
<keyword evidence="12" id="KW-0863">Zinc-finger</keyword>
<feature type="domain" description="RhoBD" evidence="29">
    <location>
        <begin position="610"/>
        <end position="682"/>
    </location>
</feature>
<evidence type="ECO:0000256" key="19">
    <source>
        <dbReference type="ARBA" id="ARBA00053856"/>
    </source>
</evidence>
<dbReference type="GO" id="GO:0032154">
    <property type="term" value="C:cleavage furrow"/>
    <property type="evidence" value="ECO:0007669"/>
    <property type="project" value="UniProtKB-SubCell"/>
</dbReference>
<dbReference type="PANTHER" id="PTHR22988">
    <property type="entry name" value="MYOTONIC DYSTROPHY S/T KINASE-RELATED"/>
    <property type="match status" value="1"/>
</dbReference>
<dbReference type="AlphaFoldDB" id="A0A6G1SNS5"/>
<dbReference type="GO" id="GO:0072518">
    <property type="term" value="F:Rho-dependent protein serine/threonine kinase activity"/>
    <property type="evidence" value="ECO:0007669"/>
    <property type="project" value="TreeGrafter"/>
</dbReference>
<feature type="domain" description="Protein kinase" evidence="27">
    <location>
        <begin position="75"/>
        <end position="341"/>
    </location>
</feature>
<dbReference type="InterPro" id="IPR000719">
    <property type="entry name" value="Prot_kinase_dom"/>
</dbReference>
<evidence type="ECO:0000256" key="10">
    <source>
        <dbReference type="ARBA" id="ARBA00022723"/>
    </source>
</evidence>
<dbReference type="Gene3D" id="1.20.5.730">
    <property type="entry name" value="Single helix bin"/>
    <property type="match status" value="2"/>
</dbReference>
<dbReference type="SUPFAM" id="SSF56112">
    <property type="entry name" value="Protein kinase-like (PK-like)"/>
    <property type="match status" value="1"/>
</dbReference>
<dbReference type="GO" id="GO:0007266">
    <property type="term" value="P:Rho protein signal transduction"/>
    <property type="evidence" value="ECO:0007669"/>
    <property type="project" value="UniProtKB-UniRule"/>
</dbReference>
<dbReference type="GO" id="GO:0005856">
    <property type="term" value="C:cytoskeleton"/>
    <property type="evidence" value="ECO:0007669"/>
    <property type="project" value="UniProtKB-SubCell"/>
</dbReference>
<dbReference type="PANTHER" id="PTHR22988:SF73">
    <property type="entry name" value="RHO-ASSOCIATED PROTEIN KINASE"/>
    <property type="match status" value="1"/>
</dbReference>
<evidence type="ECO:0000256" key="25">
    <source>
        <dbReference type="SAM" id="Coils"/>
    </source>
</evidence>
<feature type="domain" description="RhoBD" evidence="29">
    <location>
        <begin position="452"/>
        <end position="524"/>
    </location>
</feature>
<dbReference type="GO" id="GO:0000281">
    <property type="term" value="P:mitotic cytokinesis"/>
    <property type="evidence" value="ECO:0007669"/>
    <property type="project" value="TreeGrafter"/>
</dbReference>
<keyword evidence="14" id="KW-0862">Zinc</keyword>